<dbReference type="PROSITE" id="PS01124">
    <property type="entry name" value="HTH_ARAC_FAMILY_2"/>
    <property type="match status" value="1"/>
</dbReference>
<dbReference type="SMART" id="SM00342">
    <property type="entry name" value="HTH_ARAC"/>
    <property type="match status" value="1"/>
</dbReference>
<evidence type="ECO:0000256" key="2">
    <source>
        <dbReference type="ARBA" id="ARBA00023125"/>
    </source>
</evidence>
<name>A0A7G1HY51_9BACT</name>
<dbReference type="Gene3D" id="1.10.10.60">
    <property type="entry name" value="Homeodomain-like"/>
    <property type="match status" value="1"/>
</dbReference>
<dbReference type="InterPro" id="IPR018060">
    <property type="entry name" value="HTH_AraC"/>
</dbReference>
<dbReference type="InterPro" id="IPR009057">
    <property type="entry name" value="Homeodomain-like_sf"/>
</dbReference>
<evidence type="ECO:0000256" key="3">
    <source>
        <dbReference type="ARBA" id="ARBA00023163"/>
    </source>
</evidence>
<dbReference type="Pfam" id="PF12833">
    <property type="entry name" value="HTH_18"/>
    <property type="match status" value="1"/>
</dbReference>
<dbReference type="GO" id="GO:0043565">
    <property type="term" value="F:sequence-specific DNA binding"/>
    <property type="evidence" value="ECO:0007669"/>
    <property type="project" value="InterPro"/>
</dbReference>
<proteinExistence type="predicted"/>
<keyword evidence="3" id="KW-0804">Transcription</keyword>
<dbReference type="GO" id="GO:0003700">
    <property type="term" value="F:DNA-binding transcription factor activity"/>
    <property type="evidence" value="ECO:0007669"/>
    <property type="project" value="InterPro"/>
</dbReference>
<dbReference type="SUPFAM" id="SSF46689">
    <property type="entry name" value="Homeodomain-like"/>
    <property type="match status" value="1"/>
</dbReference>
<dbReference type="RefSeq" id="WP_200754860.1">
    <property type="nucleotide sequence ID" value="NZ_AP023322.1"/>
</dbReference>
<protein>
    <submittedName>
        <fullName evidence="5">Transcriptional regulator</fullName>
    </submittedName>
</protein>
<evidence type="ECO:0000259" key="4">
    <source>
        <dbReference type="PROSITE" id="PS01124"/>
    </source>
</evidence>
<dbReference type="InterPro" id="IPR050959">
    <property type="entry name" value="MarA-like"/>
</dbReference>
<accession>A0A7G1HY51</accession>
<keyword evidence="2" id="KW-0238">DNA-binding</keyword>
<gene>
    <name evidence="5" type="ORF">Cop2CBH44_23160</name>
</gene>
<dbReference type="Proteomes" id="UP000594042">
    <property type="component" value="Chromosome"/>
</dbReference>
<evidence type="ECO:0000256" key="1">
    <source>
        <dbReference type="ARBA" id="ARBA00023015"/>
    </source>
</evidence>
<dbReference type="PANTHER" id="PTHR47504">
    <property type="entry name" value="RIGHT ORIGIN-BINDING PROTEIN"/>
    <property type="match status" value="1"/>
</dbReference>
<dbReference type="AlphaFoldDB" id="A0A7G1HY51"/>
<dbReference type="EMBL" id="AP023322">
    <property type="protein sequence ID" value="BCI63963.1"/>
    <property type="molecule type" value="Genomic_DNA"/>
</dbReference>
<feature type="domain" description="HTH araC/xylS-type" evidence="4">
    <location>
        <begin position="173"/>
        <end position="271"/>
    </location>
</feature>
<keyword evidence="6" id="KW-1185">Reference proteome</keyword>
<dbReference type="PANTHER" id="PTHR47504:SF5">
    <property type="entry name" value="RIGHT ORIGIN-BINDING PROTEIN"/>
    <property type="match status" value="1"/>
</dbReference>
<organism evidence="5 6">
    <name type="scientific">Coprobacter secundus subsp. similis</name>
    <dbReference type="NCBI Taxonomy" id="2751153"/>
    <lineage>
        <taxon>Bacteria</taxon>
        <taxon>Pseudomonadati</taxon>
        <taxon>Bacteroidota</taxon>
        <taxon>Bacteroidia</taxon>
        <taxon>Bacteroidales</taxon>
        <taxon>Barnesiellaceae</taxon>
        <taxon>Coprobacter</taxon>
    </lineage>
</organism>
<evidence type="ECO:0000313" key="5">
    <source>
        <dbReference type="EMBL" id="BCI63963.1"/>
    </source>
</evidence>
<evidence type="ECO:0000313" key="6">
    <source>
        <dbReference type="Proteomes" id="UP000594042"/>
    </source>
</evidence>
<reference evidence="6" key="1">
    <citation type="submission" date="2020-07" db="EMBL/GenBank/DDBJ databases">
        <title>Complete genome sequencing of Coprobacter sp. strain 2CBH44.</title>
        <authorList>
            <person name="Sakamoto M."/>
            <person name="Murakami T."/>
            <person name="Mori H."/>
        </authorList>
    </citation>
    <scope>NUCLEOTIDE SEQUENCE [LARGE SCALE GENOMIC DNA]</scope>
    <source>
        <strain evidence="6">2CBH44</strain>
    </source>
</reference>
<keyword evidence="1" id="KW-0805">Transcription regulation</keyword>
<dbReference type="KEGG" id="copr:Cop2CBH44_23160"/>
<sequence length="280" mass="32835">MVDRNMCGAERPRLFSSKELKAGESLSFVDKDSLLFFVLSGEVVVVAHNADCKRIRCNQFAFICPKYIYAGKVIEDARILTIDIFPSLQVHGLYPLDSLRGECSHITKYRFQIYEMGHVFELFLNYVYSCLEYDIVCNSFDEWKLGELFLLLQKCYTQMELASLFYPIVSKTFDFKTFVLSNYRRVKSVNEFAALAHCSLSTFKRRFIEEMHEVPGKWLTDKKMVDILDELKNENKSFVELSEDFHFSSRAHFSTFCKKHFGKTPQMLRAELRTSYKYIK</sequence>